<organism evidence="2 3">
    <name type="scientific">Pseudorhodobacter antarcticus</name>
    <dbReference type="NCBI Taxonomy" id="1077947"/>
    <lineage>
        <taxon>Bacteria</taxon>
        <taxon>Pseudomonadati</taxon>
        <taxon>Pseudomonadota</taxon>
        <taxon>Alphaproteobacteria</taxon>
        <taxon>Rhodobacterales</taxon>
        <taxon>Paracoccaceae</taxon>
        <taxon>Pseudorhodobacter</taxon>
    </lineage>
</organism>
<dbReference type="RefSeq" id="WP_175469298.1">
    <property type="nucleotide sequence ID" value="NZ_FOCO01000024.1"/>
</dbReference>
<accession>A0A1H8JAX7</accession>
<dbReference type="STRING" id="1077947.SAMN05216227_102418"/>
<feature type="transmembrane region" description="Helical" evidence="1">
    <location>
        <begin position="32"/>
        <end position="48"/>
    </location>
</feature>
<name>A0A1H8JAX7_9RHOB</name>
<sequence length="49" mass="4863">MPARIFISLIVVVILAAGATIAAAVQFGVPMVALALLAAGAALAIRFAK</sequence>
<dbReference type="Proteomes" id="UP000183002">
    <property type="component" value="Unassembled WGS sequence"/>
</dbReference>
<evidence type="ECO:0000313" key="2">
    <source>
        <dbReference type="EMBL" id="SEN77268.1"/>
    </source>
</evidence>
<dbReference type="AlphaFoldDB" id="A0A1H8JAX7"/>
<keyword evidence="1" id="KW-1133">Transmembrane helix</keyword>
<keyword evidence="3" id="KW-1185">Reference proteome</keyword>
<keyword evidence="1" id="KW-0472">Membrane</keyword>
<reference evidence="2 3" key="1">
    <citation type="submission" date="2016-10" db="EMBL/GenBank/DDBJ databases">
        <authorList>
            <person name="de Groot N.N."/>
        </authorList>
    </citation>
    <scope>NUCLEOTIDE SEQUENCE [LARGE SCALE GENOMIC DNA]</scope>
    <source>
        <strain evidence="2 3">CGMCC 1.10836</strain>
    </source>
</reference>
<gene>
    <name evidence="2" type="ORF">SAMN05216227_102418</name>
</gene>
<keyword evidence="1" id="KW-0812">Transmembrane</keyword>
<evidence type="ECO:0000256" key="1">
    <source>
        <dbReference type="SAM" id="Phobius"/>
    </source>
</evidence>
<protein>
    <submittedName>
        <fullName evidence="2">Uncharacterized protein</fullName>
    </submittedName>
</protein>
<dbReference type="EMBL" id="FOCO01000024">
    <property type="protein sequence ID" value="SEN77268.1"/>
    <property type="molecule type" value="Genomic_DNA"/>
</dbReference>
<proteinExistence type="predicted"/>
<evidence type="ECO:0000313" key="3">
    <source>
        <dbReference type="Proteomes" id="UP000183002"/>
    </source>
</evidence>